<dbReference type="NCBIfam" id="NF006129">
    <property type="entry name" value="PRK08273.1"/>
    <property type="match status" value="1"/>
</dbReference>
<keyword evidence="7" id="KW-0560">Oxidoreductase</keyword>
<keyword evidence="8" id="KW-1185">Reference proteome</keyword>
<dbReference type="Gene3D" id="3.40.50.1220">
    <property type="entry name" value="TPP-binding domain"/>
    <property type="match status" value="1"/>
</dbReference>
<dbReference type="GO" id="GO:0052737">
    <property type="term" value="F:pyruvate dehydrogenase (quinone) activity"/>
    <property type="evidence" value="ECO:0007669"/>
    <property type="project" value="UniProtKB-EC"/>
</dbReference>
<dbReference type="InterPro" id="IPR000399">
    <property type="entry name" value="TPP-bd_CS"/>
</dbReference>
<dbReference type="InterPro" id="IPR047211">
    <property type="entry name" value="POXB-like"/>
</dbReference>
<gene>
    <name evidence="7" type="ORF">BJY26_003034</name>
</gene>
<dbReference type="EMBL" id="JACBZP010000001">
    <property type="protein sequence ID" value="NYI68728.1"/>
    <property type="molecule type" value="Genomic_DNA"/>
</dbReference>
<dbReference type="PANTHER" id="PTHR42981:SF2">
    <property type="entry name" value="PYRUVATE DEHYDROGENASE [UBIQUINONE]"/>
    <property type="match status" value="1"/>
</dbReference>
<dbReference type="InterPro" id="IPR012000">
    <property type="entry name" value="Thiamin_PyroP_enz_cen_dom"/>
</dbReference>
<dbReference type="Pfam" id="PF02775">
    <property type="entry name" value="TPP_enzyme_C"/>
    <property type="match status" value="1"/>
</dbReference>
<name>A0A7Z0D4I2_9MICO</name>
<dbReference type="InterPro" id="IPR029061">
    <property type="entry name" value="THDP-binding"/>
</dbReference>
<dbReference type="InterPro" id="IPR029035">
    <property type="entry name" value="DHS-like_NAD/FAD-binding_dom"/>
</dbReference>
<dbReference type="PANTHER" id="PTHR42981">
    <property type="entry name" value="PYRUVATE DEHYDROGENASE [UBIQUINONE]"/>
    <property type="match status" value="1"/>
</dbReference>
<evidence type="ECO:0000313" key="7">
    <source>
        <dbReference type="EMBL" id="NYI68728.1"/>
    </source>
</evidence>
<evidence type="ECO:0000313" key="8">
    <source>
        <dbReference type="Proteomes" id="UP000539111"/>
    </source>
</evidence>
<evidence type="ECO:0000259" key="6">
    <source>
        <dbReference type="Pfam" id="PF02776"/>
    </source>
</evidence>
<dbReference type="Proteomes" id="UP000539111">
    <property type="component" value="Unassembled WGS sequence"/>
</dbReference>
<dbReference type="InterPro" id="IPR012001">
    <property type="entry name" value="Thiamin_PyroP_enz_TPP-bd_dom"/>
</dbReference>
<dbReference type="RefSeq" id="WP_179429031.1">
    <property type="nucleotide sequence ID" value="NZ_JACBZP010000001.1"/>
</dbReference>
<feature type="domain" description="Thiamine pyrophosphate enzyme central" evidence="4">
    <location>
        <begin position="201"/>
        <end position="331"/>
    </location>
</feature>
<evidence type="ECO:0000256" key="3">
    <source>
        <dbReference type="RuleBase" id="RU362132"/>
    </source>
</evidence>
<proteinExistence type="inferred from homology"/>
<evidence type="ECO:0000259" key="4">
    <source>
        <dbReference type="Pfam" id="PF00205"/>
    </source>
</evidence>
<dbReference type="AlphaFoldDB" id="A0A7Z0D4I2"/>
<dbReference type="Gene3D" id="3.40.50.970">
    <property type="match status" value="2"/>
</dbReference>
<dbReference type="Pfam" id="PF02776">
    <property type="entry name" value="TPP_enzyme_N"/>
    <property type="match status" value="1"/>
</dbReference>
<dbReference type="PROSITE" id="PS00187">
    <property type="entry name" value="TPP_ENZYMES"/>
    <property type="match status" value="1"/>
</dbReference>
<dbReference type="EC" id="1.2.5.1" evidence="7"/>
<dbReference type="GO" id="GO:0030976">
    <property type="term" value="F:thiamine pyrophosphate binding"/>
    <property type="evidence" value="ECO:0007669"/>
    <property type="project" value="InterPro"/>
</dbReference>
<dbReference type="InterPro" id="IPR011766">
    <property type="entry name" value="TPP_enzyme_TPP-bd"/>
</dbReference>
<comment type="caution">
    <text evidence="7">The sequence shown here is derived from an EMBL/GenBank/DDBJ whole genome shotgun (WGS) entry which is preliminary data.</text>
</comment>
<dbReference type="CDD" id="cd02014">
    <property type="entry name" value="TPP_POX"/>
    <property type="match status" value="1"/>
</dbReference>
<reference evidence="7 8" key="1">
    <citation type="submission" date="2020-07" db="EMBL/GenBank/DDBJ databases">
        <title>Sequencing the genomes of 1000 actinobacteria strains.</title>
        <authorList>
            <person name="Klenk H.-P."/>
        </authorList>
    </citation>
    <scope>NUCLEOTIDE SEQUENCE [LARGE SCALE GENOMIC DNA]</scope>
    <source>
        <strain evidence="7 8">DSM 26341</strain>
    </source>
</reference>
<comment type="similarity">
    <text evidence="1 3">Belongs to the TPP enzyme family.</text>
</comment>
<evidence type="ECO:0000256" key="1">
    <source>
        <dbReference type="ARBA" id="ARBA00007812"/>
    </source>
</evidence>
<dbReference type="InterPro" id="IPR047212">
    <property type="entry name" value="TPP_POXB-like"/>
</dbReference>
<accession>A0A7Z0D4I2</accession>
<feature type="domain" description="Thiamine pyrophosphate enzyme TPP-binding" evidence="5">
    <location>
        <begin position="391"/>
        <end position="545"/>
    </location>
</feature>
<protein>
    <submittedName>
        <fullName evidence="7">Pyruvate dehydrogenase (Quinone)</fullName>
        <ecNumber evidence="7">1.2.5.1</ecNumber>
    </submittedName>
</protein>
<dbReference type="CDD" id="cd07039">
    <property type="entry name" value="TPP_PYR_POX"/>
    <property type="match status" value="1"/>
</dbReference>
<dbReference type="GO" id="GO:0000287">
    <property type="term" value="F:magnesium ion binding"/>
    <property type="evidence" value="ECO:0007669"/>
    <property type="project" value="InterPro"/>
</dbReference>
<feature type="domain" description="Thiamine pyrophosphate enzyme N-terminal TPP-binding" evidence="6">
    <location>
        <begin position="6"/>
        <end position="123"/>
    </location>
</feature>
<evidence type="ECO:0000256" key="2">
    <source>
        <dbReference type="ARBA" id="ARBA00023052"/>
    </source>
</evidence>
<keyword evidence="7" id="KW-0670">Pyruvate</keyword>
<sequence length="602" mass="65735">MAKESVATYLLGRLREWDVEKVFAFPGDGINGIVAAWSQADENDVPRFIQSRHEEMSAFEAVGYAKFTGKVGVCMATSGPGAVHLLNGLYDAKLDHQPVVAIVGQTNRTAMGGSYQQEIDLMSLYKDVASEYVHMVTAPEQLPNVLDRAFRTALAERAPTAIIIPLDVQEMEYSPPTHAFKMVPSSTGISMPTVVADDEAVRRAAAVLNDGKKVAILAGAGAKNARSELEQVADLLGAGVAKALLGKDVLPDDLPFVTGAIGLLGTRPSYEMMMECDTLLTVGSSFPYSQFLPEFDQARGVEIDIDGKFIGMRYPYEENLVGDAKATLQALIPHLQRKEDRAWKEKIESNVARWWEVMEAEAMVESNPVNPLRVFSELSKRLPDDVIVTADSGSSANWYARQLKFTGNMRGSLSGTLATMGPAVPYVIGAKFGFPDRPIIAFAGDGAMQMNGMAELITIKRYWEEWSDPRLIVCVLHNNDLNQVTWEIRATEGAPNFLESQRMPEVSYANFAESIGLKAIVVDTPDGVGPAWDAALSADRPTLLDMYVDPDMPPIPPHATFEQAKDSALALLKGDPNRLGILKQGIKTKAQEFLPHNNSESQ</sequence>
<dbReference type="Pfam" id="PF00205">
    <property type="entry name" value="TPP_enzyme_M"/>
    <property type="match status" value="1"/>
</dbReference>
<dbReference type="InterPro" id="IPR047210">
    <property type="entry name" value="TPP_PYR_POXB-like"/>
</dbReference>
<organism evidence="7 8">
    <name type="scientific">Spelaeicoccus albus</name>
    <dbReference type="NCBI Taxonomy" id="1280376"/>
    <lineage>
        <taxon>Bacteria</taxon>
        <taxon>Bacillati</taxon>
        <taxon>Actinomycetota</taxon>
        <taxon>Actinomycetes</taxon>
        <taxon>Micrococcales</taxon>
        <taxon>Brevibacteriaceae</taxon>
        <taxon>Spelaeicoccus</taxon>
    </lineage>
</organism>
<keyword evidence="2 3" id="KW-0786">Thiamine pyrophosphate</keyword>
<dbReference type="SUPFAM" id="SSF52467">
    <property type="entry name" value="DHS-like NAD/FAD-binding domain"/>
    <property type="match status" value="1"/>
</dbReference>
<evidence type="ECO:0000259" key="5">
    <source>
        <dbReference type="Pfam" id="PF02775"/>
    </source>
</evidence>
<dbReference type="SUPFAM" id="SSF52518">
    <property type="entry name" value="Thiamin diphosphate-binding fold (THDP-binding)"/>
    <property type="match status" value="2"/>
</dbReference>